<dbReference type="PANTHER" id="PTHR45339:SF1">
    <property type="entry name" value="HYBRID SIGNAL TRANSDUCTION HISTIDINE KINASE J"/>
    <property type="match status" value="1"/>
</dbReference>
<dbReference type="InterPro" id="IPR011006">
    <property type="entry name" value="CheY-like_superfamily"/>
</dbReference>
<dbReference type="GO" id="GO:0000160">
    <property type="term" value="P:phosphorelay signal transduction system"/>
    <property type="evidence" value="ECO:0007669"/>
    <property type="project" value="UniProtKB-KW"/>
</dbReference>
<name>A0A6F8PRU9_9GAMM</name>
<evidence type="ECO:0000256" key="3">
    <source>
        <dbReference type="PROSITE-ProRule" id="PRU00169"/>
    </source>
</evidence>
<gene>
    <name evidence="5" type="ORF">THMIRHAS_02240</name>
</gene>
<keyword evidence="2" id="KW-0902">Two-component regulatory system</keyword>
<feature type="domain" description="Response regulatory" evidence="4">
    <location>
        <begin position="5"/>
        <end position="119"/>
    </location>
</feature>
<organism evidence="5 6">
    <name type="scientific">Thiosulfatimonas sediminis</name>
    <dbReference type="NCBI Taxonomy" id="2675054"/>
    <lineage>
        <taxon>Bacteria</taxon>
        <taxon>Pseudomonadati</taxon>
        <taxon>Pseudomonadota</taxon>
        <taxon>Gammaproteobacteria</taxon>
        <taxon>Thiotrichales</taxon>
        <taxon>Piscirickettsiaceae</taxon>
        <taxon>Thiosulfatimonas</taxon>
    </lineage>
</organism>
<dbReference type="RefSeq" id="WP_173269590.1">
    <property type="nucleotide sequence ID" value="NZ_AP021889.1"/>
</dbReference>
<evidence type="ECO:0000256" key="1">
    <source>
        <dbReference type="ARBA" id="ARBA00022553"/>
    </source>
</evidence>
<evidence type="ECO:0000313" key="6">
    <source>
        <dbReference type="Proteomes" id="UP000501726"/>
    </source>
</evidence>
<dbReference type="Pfam" id="PF00072">
    <property type="entry name" value="Response_reg"/>
    <property type="match status" value="1"/>
</dbReference>
<evidence type="ECO:0000256" key="2">
    <source>
        <dbReference type="ARBA" id="ARBA00023012"/>
    </source>
</evidence>
<protein>
    <recommendedName>
        <fullName evidence="4">Response regulatory domain-containing protein</fullName>
    </recommendedName>
</protein>
<reference evidence="6" key="1">
    <citation type="submission" date="2019-11" db="EMBL/GenBank/DDBJ databases">
        <title>Isolation and characterization of two novel species in the genus Thiomicrorhabdus.</title>
        <authorList>
            <person name="Mochizuki J."/>
            <person name="Kojima H."/>
            <person name="Fukui M."/>
        </authorList>
    </citation>
    <scope>NUCLEOTIDE SEQUENCE [LARGE SCALE GENOMIC DNA]</scope>
    <source>
        <strain evidence="6">aks77</strain>
    </source>
</reference>
<evidence type="ECO:0000313" key="5">
    <source>
        <dbReference type="EMBL" id="BBP44851.1"/>
    </source>
</evidence>
<dbReference type="SUPFAM" id="SSF52172">
    <property type="entry name" value="CheY-like"/>
    <property type="match status" value="1"/>
</dbReference>
<dbReference type="PROSITE" id="PS50110">
    <property type="entry name" value="RESPONSE_REGULATORY"/>
    <property type="match status" value="1"/>
</dbReference>
<dbReference type="AlphaFoldDB" id="A0A6F8PRU9"/>
<feature type="modified residue" description="4-aspartylphosphate" evidence="3">
    <location>
        <position position="54"/>
    </location>
</feature>
<dbReference type="InterPro" id="IPR001789">
    <property type="entry name" value="Sig_transdc_resp-reg_receiver"/>
</dbReference>
<sequence length="121" mass="13526">MQSLKLLLVEDNDILQQIQSHMLDQLGHEVVIAADAQQALKAVQQDSFDLIIMDLILPGIDGIECTRQIKQMNIQTPIIALSGNDAQETKDACFDVGMAGFLKKPTDKKIFQFMVDQVLNR</sequence>
<dbReference type="SMART" id="SM00448">
    <property type="entry name" value="REC"/>
    <property type="match status" value="1"/>
</dbReference>
<dbReference type="Proteomes" id="UP000501726">
    <property type="component" value="Chromosome"/>
</dbReference>
<dbReference type="CDD" id="cd17546">
    <property type="entry name" value="REC_hyHK_CKI1_RcsC-like"/>
    <property type="match status" value="1"/>
</dbReference>
<dbReference type="PANTHER" id="PTHR45339">
    <property type="entry name" value="HYBRID SIGNAL TRANSDUCTION HISTIDINE KINASE J"/>
    <property type="match status" value="1"/>
</dbReference>
<keyword evidence="1 3" id="KW-0597">Phosphoprotein</keyword>
<keyword evidence="6" id="KW-1185">Reference proteome</keyword>
<dbReference type="KEGG" id="tse:THMIRHAS_02240"/>
<dbReference type="EMBL" id="AP021889">
    <property type="protein sequence ID" value="BBP44851.1"/>
    <property type="molecule type" value="Genomic_DNA"/>
</dbReference>
<proteinExistence type="predicted"/>
<accession>A0A6F8PRU9</accession>
<evidence type="ECO:0000259" key="4">
    <source>
        <dbReference type="PROSITE" id="PS50110"/>
    </source>
</evidence>
<dbReference type="Gene3D" id="3.40.50.2300">
    <property type="match status" value="1"/>
</dbReference>